<dbReference type="AlphaFoldDB" id="A0A0V1LPJ0"/>
<keyword evidence="3" id="KW-1185">Reference proteome</keyword>
<reference evidence="2 3" key="1">
    <citation type="submission" date="2015-05" db="EMBL/GenBank/DDBJ databases">
        <title>Evolution of Trichinella species and genotypes.</title>
        <authorList>
            <person name="Korhonen P.K."/>
            <person name="Edoardo P."/>
            <person name="Giuseppe L.R."/>
            <person name="Gasser R.B."/>
        </authorList>
    </citation>
    <scope>NUCLEOTIDE SEQUENCE [LARGE SCALE GENOMIC DNA]</scope>
    <source>
        <strain evidence="2">ISS10</strain>
    </source>
</reference>
<gene>
    <name evidence="2" type="ORF">T02_15026</name>
</gene>
<evidence type="ECO:0000313" key="3">
    <source>
        <dbReference type="Proteomes" id="UP000054721"/>
    </source>
</evidence>
<feature type="chain" id="PRO_5006882055" evidence="1">
    <location>
        <begin position="17"/>
        <end position="102"/>
    </location>
</feature>
<protein>
    <submittedName>
        <fullName evidence="2">Uncharacterized protein</fullName>
    </submittedName>
</protein>
<organism evidence="2 3">
    <name type="scientific">Trichinella nativa</name>
    <dbReference type="NCBI Taxonomy" id="6335"/>
    <lineage>
        <taxon>Eukaryota</taxon>
        <taxon>Metazoa</taxon>
        <taxon>Ecdysozoa</taxon>
        <taxon>Nematoda</taxon>
        <taxon>Enoplea</taxon>
        <taxon>Dorylaimia</taxon>
        <taxon>Trichinellida</taxon>
        <taxon>Trichinellidae</taxon>
        <taxon>Trichinella</taxon>
    </lineage>
</organism>
<sequence length="102" mass="11338">MFLLFASVWVTPAVPAFTGSLIIPFVRLSKDRPVAGKKSKLVPAVHTKIKCEVTVVKIYNFVAAGHITLSIKSVRLVDLGKFSNNVTYDRKQILKHESKINT</sequence>
<feature type="signal peptide" evidence="1">
    <location>
        <begin position="1"/>
        <end position="16"/>
    </location>
</feature>
<evidence type="ECO:0000313" key="2">
    <source>
        <dbReference type="EMBL" id="KRZ61022.1"/>
    </source>
</evidence>
<dbReference type="Proteomes" id="UP000054721">
    <property type="component" value="Unassembled WGS sequence"/>
</dbReference>
<keyword evidence="1" id="KW-0732">Signal</keyword>
<accession>A0A0V1LPJ0</accession>
<name>A0A0V1LPJ0_9BILA</name>
<evidence type="ECO:0000256" key="1">
    <source>
        <dbReference type="SAM" id="SignalP"/>
    </source>
</evidence>
<comment type="caution">
    <text evidence="2">The sequence shown here is derived from an EMBL/GenBank/DDBJ whole genome shotgun (WGS) entry which is preliminary data.</text>
</comment>
<proteinExistence type="predicted"/>
<dbReference type="EMBL" id="JYDW01000022">
    <property type="protein sequence ID" value="KRZ61022.1"/>
    <property type="molecule type" value="Genomic_DNA"/>
</dbReference>